<dbReference type="PROSITE" id="PS51904">
    <property type="entry name" value="GLYCOSYL_HYDROL_F25_2"/>
    <property type="match status" value="1"/>
</dbReference>
<keyword evidence="5" id="KW-0732">Signal</keyword>
<keyword evidence="2" id="KW-0378">Hydrolase</keyword>
<dbReference type="InterPro" id="IPR002053">
    <property type="entry name" value="Glyco_hydro_25"/>
</dbReference>
<dbReference type="PANTHER" id="PTHR34135:SF2">
    <property type="entry name" value="LYSOZYME"/>
    <property type="match status" value="1"/>
</dbReference>
<comment type="similarity">
    <text evidence="1">Belongs to the glycosyl hydrolase 25 family.</text>
</comment>
<evidence type="ECO:0000256" key="5">
    <source>
        <dbReference type="SAM" id="SignalP"/>
    </source>
</evidence>
<dbReference type="PANTHER" id="PTHR34135">
    <property type="entry name" value="LYSOZYME"/>
    <property type="match status" value="1"/>
</dbReference>
<feature type="compositionally biased region" description="Low complexity" evidence="4">
    <location>
        <begin position="37"/>
        <end position="51"/>
    </location>
</feature>
<evidence type="ECO:0000256" key="2">
    <source>
        <dbReference type="ARBA" id="ARBA00022801"/>
    </source>
</evidence>
<dbReference type="Proteomes" id="UP000518300">
    <property type="component" value="Unassembled WGS sequence"/>
</dbReference>
<feature type="chain" id="PRO_5032353600" evidence="5">
    <location>
        <begin position="31"/>
        <end position="289"/>
    </location>
</feature>
<dbReference type="AlphaFoldDB" id="A0A848LY91"/>
<dbReference type="GO" id="GO:0003796">
    <property type="term" value="F:lysozyme activity"/>
    <property type="evidence" value="ECO:0007669"/>
    <property type="project" value="InterPro"/>
</dbReference>
<name>A0A848LY91_9BACT</name>
<proteinExistence type="inferred from homology"/>
<accession>A0A848LY91</accession>
<protein>
    <submittedName>
        <fullName evidence="6">Uncharacterized protein</fullName>
    </submittedName>
</protein>
<dbReference type="InterPro" id="IPR017853">
    <property type="entry name" value="GH"/>
</dbReference>
<evidence type="ECO:0000256" key="3">
    <source>
        <dbReference type="ARBA" id="ARBA00023295"/>
    </source>
</evidence>
<gene>
    <name evidence="6" type="ORF">HG543_51105</name>
</gene>
<dbReference type="Pfam" id="PF01183">
    <property type="entry name" value="Glyco_hydro_25"/>
    <property type="match status" value="1"/>
</dbReference>
<feature type="signal peptide" evidence="5">
    <location>
        <begin position="1"/>
        <end position="30"/>
    </location>
</feature>
<dbReference type="GO" id="GO:0009253">
    <property type="term" value="P:peptidoglycan catabolic process"/>
    <property type="evidence" value="ECO:0007669"/>
    <property type="project" value="InterPro"/>
</dbReference>
<dbReference type="InterPro" id="IPR018077">
    <property type="entry name" value="Glyco_hydro_fam25_subgr"/>
</dbReference>
<feature type="compositionally biased region" description="Polar residues" evidence="4">
    <location>
        <begin position="58"/>
        <end position="70"/>
    </location>
</feature>
<dbReference type="GO" id="GO:0016052">
    <property type="term" value="P:carbohydrate catabolic process"/>
    <property type="evidence" value="ECO:0007669"/>
    <property type="project" value="TreeGrafter"/>
</dbReference>
<organism evidence="6 7">
    <name type="scientific">Pyxidicoccus fallax</name>
    <dbReference type="NCBI Taxonomy" id="394095"/>
    <lineage>
        <taxon>Bacteria</taxon>
        <taxon>Pseudomonadati</taxon>
        <taxon>Myxococcota</taxon>
        <taxon>Myxococcia</taxon>
        <taxon>Myxococcales</taxon>
        <taxon>Cystobacterineae</taxon>
        <taxon>Myxococcaceae</taxon>
        <taxon>Pyxidicoccus</taxon>
    </lineage>
</organism>
<dbReference type="RefSeq" id="WP_169352266.1">
    <property type="nucleotide sequence ID" value="NZ_JABBJJ010000543.1"/>
</dbReference>
<feature type="region of interest" description="Disordered" evidence="4">
    <location>
        <begin position="26"/>
        <end position="73"/>
    </location>
</feature>
<comment type="caution">
    <text evidence="6">The sequence shown here is derived from an EMBL/GenBank/DDBJ whole genome shotgun (WGS) entry which is preliminary data.</text>
</comment>
<evidence type="ECO:0000313" key="7">
    <source>
        <dbReference type="Proteomes" id="UP000518300"/>
    </source>
</evidence>
<keyword evidence="7" id="KW-1185">Reference proteome</keyword>
<dbReference type="SUPFAM" id="SSF51445">
    <property type="entry name" value="(Trans)glycosidases"/>
    <property type="match status" value="1"/>
</dbReference>
<evidence type="ECO:0000256" key="1">
    <source>
        <dbReference type="ARBA" id="ARBA00010646"/>
    </source>
</evidence>
<sequence length="289" mass="31765">MSSWMDVVKSLSMLGPLSLLVACSSPPAQAAPPAAPPAASRAEPAPAASGATEVKQGQEVQQGTTAQQHRLQGIDVSHYQPTVDWETVKTSVSFVFIKATDSTGVVDPRFSSHWSGARKVGLPRGAYHFFHPKHDVDQQIANFTRHLKSDPGELPPVLDVEEFQEEYQGFTCEQLAGMVQRFSQGVEKAVGRKPMIYTNHQTWQTSFCNHAYFTDHPLWLAEYMSHPSQKPKLPQGWKQWHFWQYSETGKVSGVPVAVDQSFFNGSAQDLKALLDTGRSGASAVTSAQP</sequence>
<dbReference type="EMBL" id="JABBJJ010000543">
    <property type="protein sequence ID" value="NMO23158.1"/>
    <property type="molecule type" value="Genomic_DNA"/>
</dbReference>
<dbReference type="GO" id="GO:0016998">
    <property type="term" value="P:cell wall macromolecule catabolic process"/>
    <property type="evidence" value="ECO:0007669"/>
    <property type="project" value="InterPro"/>
</dbReference>
<evidence type="ECO:0000256" key="4">
    <source>
        <dbReference type="SAM" id="MobiDB-lite"/>
    </source>
</evidence>
<keyword evidence="3" id="KW-0326">Glycosidase</keyword>
<reference evidence="6 7" key="1">
    <citation type="submission" date="2020-04" db="EMBL/GenBank/DDBJ databases">
        <title>Draft genome of Pyxidicoccus fallax type strain.</title>
        <authorList>
            <person name="Whitworth D.E."/>
        </authorList>
    </citation>
    <scope>NUCLEOTIDE SEQUENCE [LARGE SCALE GENOMIC DNA]</scope>
    <source>
        <strain evidence="6 7">DSM 14698</strain>
    </source>
</reference>
<dbReference type="SMART" id="SM00641">
    <property type="entry name" value="Glyco_25"/>
    <property type="match status" value="1"/>
</dbReference>
<evidence type="ECO:0000313" key="6">
    <source>
        <dbReference type="EMBL" id="NMO23158.1"/>
    </source>
</evidence>
<dbReference type="Gene3D" id="3.20.20.80">
    <property type="entry name" value="Glycosidases"/>
    <property type="match status" value="1"/>
</dbReference>